<dbReference type="HAMAP" id="MF_01440">
    <property type="entry name" value="CheD"/>
    <property type="match status" value="1"/>
</dbReference>
<keyword evidence="2 3" id="KW-0378">Hydrolase</keyword>
<reference evidence="4 5" key="1">
    <citation type="submission" date="2016-09" db="EMBL/GenBank/DDBJ databases">
        <title>Draft genome sequence for the type strain of Desulfuribacillus alkaliarsenatis AHT28, an obligately anaerobic, sulfidogenic bacterium isolated from Russian soda lake sediments.</title>
        <authorList>
            <person name="Abin C.A."/>
            <person name="Hollibaugh J.T."/>
        </authorList>
    </citation>
    <scope>NUCLEOTIDE SEQUENCE [LARGE SCALE GENOMIC DNA]</scope>
    <source>
        <strain evidence="4 5">AHT28</strain>
    </source>
</reference>
<dbReference type="CDD" id="cd16352">
    <property type="entry name" value="CheD"/>
    <property type="match status" value="1"/>
</dbReference>
<dbReference type="GO" id="GO:0050568">
    <property type="term" value="F:protein-glutamine glutaminase activity"/>
    <property type="evidence" value="ECO:0007669"/>
    <property type="project" value="UniProtKB-UniRule"/>
</dbReference>
<comment type="similarity">
    <text evidence="3">Belongs to the CheD family.</text>
</comment>
<protein>
    <recommendedName>
        <fullName evidence="3">Probable chemoreceptor glutamine deamidase CheD</fullName>
        <ecNumber evidence="3">3.5.1.44</ecNumber>
    </recommendedName>
</protein>
<dbReference type="Proteomes" id="UP000094296">
    <property type="component" value="Unassembled WGS sequence"/>
</dbReference>
<dbReference type="EC" id="3.5.1.44" evidence="3"/>
<comment type="catalytic activity">
    <reaction evidence="3">
        <text>L-glutaminyl-[protein] + H2O = L-glutamyl-[protein] + NH4(+)</text>
        <dbReference type="Rhea" id="RHEA:16441"/>
        <dbReference type="Rhea" id="RHEA-COMP:10207"/>
        <dbReference type="Rhea" id="RHEA-COMP:10208"/>
        <dbReference type="ChEBI" id="CHEBI:15377"/>
        <dbReference type="ChEBI" id="CHEBI:28938"/>
        <dbReference type="ChEBI" id="CHEBI:29973"/>
        <dbReference type="ChEBI" id="CHEBI:30011"/>
        <dbReference type="EC" id="3.5.1.44"/>
    </reaction>
</comment>
<proteinExistence type="inferred from homology"/>
<dbReference type="SUPFAM" id="SSF64438">
    <property type="entry name" value="CNF1/YfiH-like putative cysteine hydrolases"/>
    <property type="match status" value="1"/>
</dbReference>
<accession>A0A1E5FZF7</accession>
<dbReference type="InterPro" id="IPR005659">
    <property type="entry name" value="Chemorcpt_Glu_NH3ase_CheD"/>
</dbReference>
<evidence type="ECO:0000256" key="1">
    <source>
        <dbReference type="ARBA" id="ARBA00022500"/>
    </source>
</evidence>
<dbReference type="AlphaFoldDB" id="A0A1E5FZF7"/>
<dbReference type="InterPro" id="IPR038592">
    <property type="entry name" value="CheD-like_sf"/>
</dbReference>
<gene>
    <name evidence="3" type="primary">cheD</name>
    <name evidence="4" type="ORF">BHF68_10510</name>
</gene>
<dbReference type="Pfam" id="PF03975">
    <property type="entry name" value="CheD"/>
    <property type="match status" value="1"/>
</dbReference>
<sequence>MNIGGVDLNQRYNRQLDRTVCEIFAGDYYSTKDTNLVFSTLLGSCISVCLRDKTTKISGMNHFMLPSAVRGDNILFNDDARYGMQSMELLINSMMKLGATRNGLQAKVFGGGKVLGTTVTAVSDSNVQFALSYLQMEQIPILSRDVGSDVGRKIFFFPESFEVYVKKIRYNKTLETAVAREKEFMQFMNKKKEQEKAKDDNITFF</sequence>
<organism evidence="4 5">
    <name type="scientific">Desulfuribacillus alkaliarsenatis</name>
    <dbReference type="NCBI Taxonomy" id="766136"/>
    <lineage>
        <taxon>Bacteria</taxon>
        <taxon>Bacillati</taxon>
        <taxon>Bacillota</taxon>
        <taxon>Desulfuribacillia</taxon>
        <taxon>Desulfuribacillales</taxon>
        <taxon>Desulfuribacillaceae</taxon>
        <taxon>Desulfuribacillus</taxon>
    </lineage>
</organism>
<name>A0A1E5FZF7_9FIRM</name>
<evidence type="ECO:0000313" key="4">
    <source>
        <dbReference type="EMBL" id="OEF95955.1"/>
    </source>
</evidence>
<dbReference type="EMBL" id="MIJE01000034">
    <property type="protein sequence ID" value="OEF95955.1"/>
    <property type="molecule type" value="Genomic_DNA"/>
</dbReference>
<dbReference type="PANTHER" id="PTHR35147">
    <property type="entry name" value="CHEMORECEPTOR GLUTAMINE DEAMIDASE CHED-RELATED"/>
    <property type="match status" value="1"/>
</dbReference>
<keyword evidence="5" id="KW-1185">Reference proteome</keyword>
<comment type="caution">
    <text evidence="4">The sequence shown here is derived from an EMBL/GenBank/DDBJ whole genome shotgun (WGS) entry which is preliminary data.</text>
</comment>
<dbReference type="Gene3D" id="3.30.1330.200">
    <property type="match status" value="1"/>
</dbReference>
<comment type="function">
    <text evidence="3">Probably deamidates glutamine residues to glutamate on methyl-accepting chemotaxis receptors (MCPs), playing an important role in chemotaxis.</text>
</comment>
<dbReference type="STRING" id="766136.BHF68_10510"/>
<evidence type="ECO:0000256" key="2">
    <source>
        <dbReference type="ARBA" id="ARBA00022801"/>
    </source>
</evidence>
<dbReference type="InterPro" id="IPR011324">
    <property type="entry name" value="Cytotoxic_necrot_fac-like_cat"/>
</dbReference>
<dbReference type="PANTHER" id="PTHR35147:SF2">
    <property type="entry name" value="CHEMORECEPTOR GLUTAMINE DEAMIDASE CHED-RELATED"/>
    <property type="match status" value="1"/>
</dbReference>
<keyword evidence="1 3" id="KW-0145">Chemotaxis</keyword>
<evidence type="ECO:0000256" key="3">
    <source>
        <dbReference type="HAMAP-Rule" id="MF_01440"/>
    </source>
</evidence>
<evidence type="ECO:0000313" key="5">
    <source>
        <dbReference type="Proteomes" id="UP000094296"/>
    </source>
</evidence>
<dbReference type="GO" id="GO:0006935">
    <property type="term" value="P:chemotaxis"/>
    <property type="evidence" value="ECO:0007669"/>
    <property type="project" value="UniProtKB-UniRule"/>
</dbReference>